<evidence type="ECO:0000313" key="2">
    <source>
        <dbReference type="Proteomes" id="UP000244090"/>
    </source>
</evidence>
<dbReference type="RefSeq" id="WP_146169872.1">
    <property type="nucleotide sequence ID" value="NZ_QBKT01000011.1"/>
</dbReference>
<keyword evidence="2" id="KW-1185">Reference proteome</keyword>
<dbReference type="NCBIfam" id="TIGR04131">
    <property type="entry name" value="Bac_Flav_CTERM"/>
    <property type="match status" value="1"/>
</dbReference>
<dbReference type="InterPro" id="IPR026341">
    <property type="entry name" value="T9SS_type_B"/>
</dbReference>
<dbReference type="EMBL" id="QBKT01000011">
    <property type="protein sequence ID" value="PTX58932.1"/>
    <property type="molecule type" value="Genomic_DNA"/>
</dbReference>
<organism evidence="1 2">
    <name type="scientific">Kordia periserrulae</name>
    <dbReference type="NCBI Taxonomy" id="701523"/>
    <lineage>
        <taxon>Bacteria</taxon>
        <taxon>Pseudomonadati</taxon>
        <taxon>Bacteroidota</taxon>
        <taxon>Flavobacteriia</taxon>
        <taxon>Flavobacteriales</taxon>
        <taxon>Flavobacteriaceae</taxon>
        <taxon>Kordia</taxon>
    </lineage>
</organism>
<name>A0A2T6BS85_9FLAO</name>
<proteinExistence type="predicted"/>
<evidence type="ECO:0000313" key="1">
    <source>
        <dbReference type="EMBL" id="PTX58932.1"/>
    </source>
</evidence>
<sequence>PAAYANEELGVQTIFVLATNDTTGCQNTITFDIRVNPLPSPTLNVNEMLSADTCDDDNDGFVATDLDMLVNDIVNNEPDVVYSFHESAEDANNNLNALSSPYTNIVMDSQTIYVLATNTVTGCFTVTPLQINVIPIPVMPINIDDVEVCDDAASLDGFAMFDLTVTQMQIYGGQTPGNFTLTYHESEQDAIDDVSPIVTPSDYINTTANQQTIWVRLEDNTTDCFAIGSFEIIVVPPPVLVQPTAFSLCDDLESGDESDEISSFDLTDKYTEITGGDTSLTLTYYASLADLNADTPITDPTGYQNISNPQTLYIRATNSAGCTTDITMTLRVLPIPTPNTMPTLLEACDDDSDGDATNGILVFDLTQAEAEIVNNESNVTVSYHTTLEDAEMDNNPIVDPTMHAVDMATANENGQVIIYVRVESDIQIDSNMEPCYKVVELPVIVHSLPELTSTAFTYVFCEYDNDNVGQFNWDEVTASLDLLTPPQDINNFTVTYHPTVAEALAGTGALVNGFENMTDPQTVFIRVENTATGCVNTNNIASLELSVEPIPTATAPATYEVCATDETDPNTAVFDLTSLDAEIIAGQLNMAVSYYETAMDADSDINAIANATSYVNTSNPQTLYARVRQTITGCLSDPVLVTLQVNALPVFTLPADDILCVDADTGTTTDGPMIGVDLGAGYSYSWTTPNGTANSPTVAVTTAGTYSLTITDNNFTTSCTYSDSVTYQASSAPSVLDIQITTPAFASSHNVIATASGGSGVYEYQLDDGDWQATGEFLDLAPGEHTITVRDTNGCGELIRGFELIDYMKFFTPNGDEYHPTWNIIGLRNQPGAKIYIFDRYGKLLKQISPAGPGWDGTYNGSPMPSQDYWFRVEYVDPFDGTPKEFINHFTLKR</sequence>
<feature type="non-terminal residue" evidence="1">
    <location>
        <position position="1"/>
    </location>
</feature>
<dbReference type="AlphaFoldDB" id="A0A2T6BS85"/>
<dbReference type="OrthoDB" id="9765926at2"/>
<gene>
    <name evidence="1" type="ORF">C8N46_1111</name>
</gene>
<protein>
    <submittedName>
        <fullName evidence="1">Gliding motility-associated-like protein</fullName>
    </submittedName>
</protein>
<dbReference type="Pfam" id="PF13585">
    <property type="entry name" value="CHU_C"/>
    <property type="match status" value="1"/>
</dbReference>
<comment type="caution">
    <text evidence="1">The sequence shown here is derived from an EMBL/GenBank/DDBJ whole genome shotgun (WGS) entry which is preliminary data.</text>
</comment>
<reference evidence="1 2" key="1">
    <citation type="submission" date="2018-04" db="EMBL/GenBank/DDBJ databases">
        <title>Genomic Encyclopedia of Archaeal and Bacterial Type Strains, Phase II (KMG-II): from individual species to whole genera.</title>
        <authorList>
            <person name="Goeker M."/>
        </authorList>
    </citation>
    <scope>NUCLEOTIDE SEQUENCE [LARGE SCALE GENOMIC DNA]</scope>
    <source>
        <strain evidence="1 2">DSM 25731</strain>
    </source>
</reference>
<accession>A0A2T6BS85</accession>
<dbReference type="Proteomes" id="UP000244090">
    <property type="component" value="Unassembled WGS sequence"/>
</dbReference>